<feature type="compositionally biased region" description="Low complexity" evidence="7">
    <location>
        <begin position="420"/>
        <end position="446"/>
    </location>
</feature>
<dbReference type="Gene3D" id="3.40.640.10">
    <property type="entry name" value="Type I PLP-dependent aspartate aminotransferase-like (Major domain)"/>
    <property type="match status" value="2"/>
</dbReference>
<evidence type="ECO:0000256" key="1">
    <source>
        <dbReference type="ARBA" id="ARBA00001933"/>
    </source>
</evidence>
<name>A0A8H5D173_9AGAR</name>
<dbReference type="Proteomes" id="UP000559027">
    <property type="component" value="Unassembled WGS sequence"/>
</dbReference>
<dbReference type="GO" id="GO:0006520">
    <property type="term" value="P:amino acid metabolic process"/>
    <property type="evidence" value="ECO:0007669"/>
    <property type="project" value="InterPro"/>
</dbReference>
<dbReference type="AlphaFoldDB" id="A0A8H5D173"/>
<accession>A0A8H5D173</accession>
<dbReference type="InterPro" id="IPR015422">
    <property type="entry name" value="PyrdxlP-dep_Trfase_small"/>
</dbReference>
<dbReference type="GO" id="GO:0016831">
    <property type="term" value="F:carboxy-lyase activity"/>
    <property type="evidence" value="ECO:0007669"/>
    <property type="project" value="UniProtKB-KW"/>
</dbReference>
<evidence type="ECO:0000313" key="9">
    <source>
        <dbReference type="Proteomes" id="UP000559027"/>
    </source>
</evidence>
<dbReference type="InterPro" id="IPR015421">
    <property type="entry name" value="PyrdxlP-dep_Trfase_major"/>
</dbReference>
<keyword evidence="9" id="KW-1185">Reference proteome</keyword>
<feature type="region of interest" description="Disordered" evidence="7">
    <location>
        <begin position="416"/>
        <end position="446"/>
    </location>
</feature>
<keyword evidence="5 6" id="KW-0456">Lyase</keyword>
<comment type="cofactor">
    <cofactor evidence="1 6">
        <name>pyridoxal 5'-phosphate</name>
        <dbReference type="ChEBI" id="CHEBI:597326"/>
    </cofactor>
</comment>
<organism evidence="8 9">
    <name type="scientific">Leucocoprinus leucothites</name>
    <dbReference type="NCBI Taxonomy" id="201217"/>
    <lineage>
        <taxon>Eukaryota</taxon>
        <taxon>Fungi</taxon>
        <taxon>Dikarya</taxon>
        <taxon>Basidiomycota</taxon>
        <taxon>Agaricomycotina</taxon>
        <taxon>Agaricomycetes</taxon>
        <taxon>Agaricomycetidae</taxon>
        <taxon>Agaricales</taxon>
        <taxon>Agaricineae</taxon>
        <taxon>Agaricaceae</taxon>
        <taxon>Leucocoprinus</taxon>
    </lineage>
</organism>
<keyword evidence="4 6" id="KW-0663">Pyridoxal phosphate</keyword>
<dbReference type="PANTHER" id="PTHR11999:SF70">
    <property type="entry name" value="MIP05841P"/>
    <property type="match status" value="1"/>
</dbReference>
<evidence type="ECO:0000256" key="4">
    <source>
        <dbReference type="ARBA" id="ARBA00022898"/>
    </source>
</evidence>
<dbReference type="PRINTS" id="PR00800">
    <property type="entry name" value="YHDCRBOXLASE"/>
</dbReference>
<dbReference type="Gene3D" id="1.20.1340.10">
    <property type="entry name" value="dopa decarboxylase, N-terminal domain"/>
    <property type="match status" value="1"/>
</dbReference>
<dbReference type="Gene3D" id="3.90.1150.10">
    <property type="entry name" value="Aspartate Aminotransferase, domain 1"/>
    <property type="match status" value="1"/>
</dbReference>
<dbReference type="SUPFAM" id="SSF53383">
    <property type="entry name" value="PLP-dependent transferases"/>
    <property type="match status" value="2"/>
</dbReference>
<gene>
    <name evidence="8" type="ORF">D9756_007500</name>
</gene>
<dbReference type="InterPro" id="IPR015424">
    <property type="entry name" value="PyrdxlP-dep_Trfase"/>
</dbReference>
<sequence>MDIEEFRKAGYAAIDRICDYYYSLSSLPVKPSVAPGYLSKHIPPALPQTSEPFNEILDDYTKLILPGLTHWQHPSFFGFFPTACTFQGIIADLLTSSTSNPGFNWAVSPACTELEVLMMDWAAGLLGLHKDFFNSSKKGGGTIQTTASDSALTAVVAARSLYARTHPEVPHESLVIYATTQTHSLGLKAGKILGLSVRSIEVDANDGYALRGKALRAALDEDLKNGLHPFILIATVGTTSSGAVDNLPEIKEPKITPPSGSTSTLPGRVLLSPVLNIEKNYTTQRSTKLPHRSAPTFTRQWGLVNFDCSTLWVRDRTLLTEALDITPPFLRSKEGDSGLVIDYRNWHLSLGRRFRSLKLWFVFRSYGAEGFRDYIRRCIDLNTTFQAKLTETTLLELVTTPSLSLSVFRISPNALPPPASSTTSSSPINSSTTSPTNSSPSNEPTLETMNELTKSLYSRLSARSDILLTQTVLNGVFCIRFAVGSERTRVEDINKAVGVMVEEAEVVIREWSKNVDLDSTLTVNGRMG</sequence>
<evidence type="ECO:0000256" key="3">
    <source>
        <dbReference type="ARBA" id="ARBA00022793"/>
    </source>
</evidence>
<dbReference type="GO" id="GO:0005737">
    <property type="term" value="C:cytoplasm"/>
    <property type="evidence" value="ECO:0007669"/>
    <property type="project" value="TreeGrafter"/>
</dbReference>
<comment type="similarity">
    <text evidence="2 6">Belongs to the group II decarboxylase family.</text>
</comment>
<dbReference type="Pfam" id="PF00282">
    <property type="entry name" value="Pyridoxal_deC"/>
    <property type="match status" value="2"/>
</dbReference>
<dbReference type="InterPro" id="IPR010977">
    <property type="entry name" value="Aromatic_deC"/>
</dbReference>
<evidence type="ECO:0000256" key="7">
    <source>
        <dbReference type="SAM" id="MobiDB-lite"/>
    </source>
</evidence>
<protein>
    <recommendedName>
        <fullName evidence="10">Aromatic-L-amino-acid decarboxylase</fullName>
    </recommendedName>
</protein>
<proteinExistence type="inferred from homology"/>
<evidence type="ECO:0000256" key="5">
    <source>
        <dbReference type="ARBA" id="ARBA00023239"/>
    </source>
</evidence>
<comment type="caution">
    <text evidence="8">The sequence shown here is derived from an EMBL/GenBank/DDBJ whole genome shotgun (WGS) entry which is preliminary data.</text>
</comment>
<evidence type="ECO:0000256" key="2">
    <source>
        <dbReference type="ARBA" id="ARBA00009533"/>
    </source>
</evidence>
<dbReference type="InterPro" id="IPR002129">
    <property type="entry name" value="PyrdxlP-dep_de-COase"/>
</dbReference>
<keyword evidence="3" id="KW-0210">Decarboxylase</keyword>
<reference evidence="8 9" key="1">
    <citation type="journal article" date="2020" name="ISME J.">
        <title>Uncovering the hidden diversity of litter-decomposition mechanisms in mushroom-forming fungi.</title>
        <authorList>
            <person name="Floudas D."/>
            <person name="Bentzer J."/>
            <person name="Ahren D."/>
            <person name="Johansson T."/>
            <person name="Persson P."/>
            <person name="Tunlid A."/>
        </authorList>
    </citation>
    <scope>NUCLEOTIDE SEQUENCE [LARGE SCALE GENOMIC DNA]</scope>
    <source>
        <strain evidence="8 9">CBS 146.42</strain>
    </source>
</reference>
<evidence type="ECO:0000256" key="6">
    <source>
        <dbReference type="RuleBase" id="RU000382"/>
    </source>
</evidence>
<dbReference type="GO" id="GO:0019752">
    <property type="term" value="P:carboxylic acid metabolic process"/>
    <property type="evidence" value="ECO:0007669"/>
    <property type="project" value="InterPro"/>
</dbReference>
<dbReference type="PANTHER" id="PTHR11999">
    <property type="entry name" value="GROUP II PYRIDOXAL-5-PHOSPHATE DECARBOXYLASE"/>
    <property type="match status" value="1"/>
</dbReference>
<evidence type="ECO:0008006" key="10">
    <source>
        <dbReference type="Google" id="ProtNLM"/>
    </source>
</evidence>
<dbReference type="EMBL" id="JAACJO010000012">
    <property type="protein sequence ID" value="KAF5351630.1"/>
    <property type="molecule type" value="Genomic_DNA"/>
</dbReference>
<dbReference type="OrthoDB" id="639767at2759"/>
<dbReference type="GO" id="GO:0030170">
    <property type="term" value="F:pyridoxal phosphate binding"/>
    <property type="evidence" value="ECO:0007669"/>
    <property type="project" value="InterPro"/>
</dbReference>
<evidence type="ECO:0000313" key="8">
    <source>
        <dbReference type="EMBL" id="KAF5351630.1"/>
    </source>
</evidence>